<comment type="subcellular location">
    <subcellularLocation>
        <location evidence="9">Cell membrane</location>
        <topology evidence="9">Single-pass membrane protein</topology>
    </subcellularLocation>
    <subcellularLocation>
        <location evidence="1">Membrane</location>
        <topology evidence="1">Single-pass membrane protein</topology>
    </subcellularLocation>
</comment>
<feature type="transmembrane region" description="Helical" evidence="11">
    <location>
        <begin position="6"/>
        <end position="25"/>
    </location>
</feature>
<dbReference type="RefSeq" id="WP_101533606.1">
    <property type="nucleotide sequence ID" value="NZ_PKUQ01000016.1"/>
</dbReference>
<comment type="subunit">
    <text evidence="9">The Tat system comprises two distinct complexes: a TatABC complex, containing multiple copies of TatA, TatB and TatC subunits, and a separate TatA complex, containing only TatA subunits. Substrates initially bind to the TatABC complex, which probably triggers association of the separate TatA complex to form the active translocon.</text>
</comment>
<gene>
    <name evidence="9 12" type="primary">tatB</name>
    <name evidence="12" type="ORF">C0081_09785</name>
</gene>
<feature type="compositionally biased region" description="Low complexity" evidence="10">
    <location>
        <begin position="135"/>
        <end position="148"/>
    </location>
</feature>
<keyword evidence="8 9" id="KW-0472">Membrane</keyword>
<comment type="function">
    <text evidence="9">Part of the twin-arginine translocation (Tat) system that transports large folded proteins containing a characteristic twin-arginine motif in their signal peptide across membranes. Together with TatC, TatB is part of a receptor directly interacting with Tat signal peptides. TatB may form an oligomeric binding site that transiently accommodates folded Tat precursor proteins before their translocation.</text>
</comment>
<evidence type="ECO:0000256" key="4">
    <source>
        <dbReference type="ARBA" id="ARBA00022692"/>
    </source>
</evidence>
<dbReference type="Pfam" id="PF02416">
    <property type="entry name" value="TatA_B_E"/>
    <property type="match status" value="1"/>
</dbReference>
<feature type="compositionally biased region" description="Polar residues" evidence="10">
    <location>
        <begin position="99"/>
        <end position="111"/>
    </location>
</feature>
<name>A0A2N5XSW6_9HYPH</name>
<evidence type="ECO:0000313" key="13">
    <source>
        <dbReference type="Proteomes" id="UP000234881"/>
    </source>
</evidence>
<dbReference type="Proteomes" id="UP000234881">
    <property type="component" value="Unassembled WGS sequence"/>
</dbReference>
<dbReference type="AlphaFoldDB" id="A0A2N5XSW6"/>
<dbReference type="InterPro" id="IPR018448">
    <property type="entry name" value="TatB"/>
</dbReference>
<evidence type="ECO:0000256" key="10">
    <source>
        <dbReference type="SAM" id="MobiDB-lite"/>
    </source>
</evidence>
<organism evidence="12 13">
    <name type="scientific">Cohaesibacter celericrescens</name>
    <dbReference type="NCBI Taxonomy" id="2067669"/>
    <lineage>
        <taxon>Bacteria</taxon>
        <taxon>Pseudomonadati</taxon>
        <taxon>Pseudomonadota</taxon>
        <taxon>Alphaproteobacteria</taxon>
        <taxon>Hyphomicrobiales</taxon>
        <taxon>Cohaesibacteraceae</taxon>
    </lineage>
</organism>
<accession>A0A2N5XSW6</accession>
<dbReference type="PANTHER" id="PTHR33162">
    <property type="entry name" value="SEC-INDEPENDENT PROTEIN TRANSLOCASE PROTEIN TATA, CHLOROPLASTIC"/>
    <property type="match status" value="1"/>
</dbReference>
<evidence type="ECO:0000256" key="7">
    <source>
        <dbReference type="ARBA" id="ARBA00023010"/>
    </source>
</evidence>
<reference evidence="12 13" key="1">
    <citation type="submission" date="2018-01" db="EMBL/GenBank/DDBJ databases">
        <title>The draft genome sequence of Cohaesibacter sp. H1304.</title>
        <authorList>
            <person name="Wang N.-N."/>
            <person name="Du Z.-J."/>
        </authorList>
    </citation>
    <scope>NUCLEOTIDE SEQUENCE [LARGE SCALE GENOMIC DNA]</scope>
    <source>
        <strain evidence="12 13">H1304</strain>
    </source>
</reference>
<dbReference type="GO" id="GO:0033281">
    <property type="term" value="C:TAT protein transport complex"/>
    <property type="evidence" value="ECO:0007669"/>
    <property type="project" value="UniProtKB-UniRule"/>
</dbReference>
<evidence type="ECO:0000256" key="2">
    <source>
        <dbReference type="ARBA" id="ARBA00022448"/>
    </source>
</evidence>
<dbReference type="PRINTS" id="PR01506">
    <property type="entry name" value="TATBPROTEIN"/>
</dbReference>
<evidence type="ECO:0000256" key="5">
    <source>
        <dbReference type="ARBA" id="ARBA00022927"/>
    </source>
</evidence>
<comment type="similarity">
    <text evidence="9">Belongs to the TatB family.</text>
</comment>
<evidence type="ECO:0000313" key="12">
    <source>
        <dbReference type="EMBL" id="PLW77589.1"/>
    </source>
</evidence>
<keyword evidence="5 9" id="KW-0653">Protein transport</keyword>
<keyword evidence="13" id="KW-1185">Reference proteome</keyword>
<dbReference type="OrthoDB" id="7206969at2"/>
<dbReference type="PANTHER" id="PTHR33162:SF1">
    <property type="entry name" value="SEC-INDEPENDENT PROTEIN TRANSLOCASE PROTEIN TATA, CHLOROPLASTIC"/>
    <property type="match status" value="1"/>
</dbReference>
<dbReference type="HAMAP" id="MF_00237">
    <property type="entry name" value="TatB"/>
    <property type="match status" value="1"/>
</dbReference>
<dbReference type="Gene3D" id="1.20.5.3310">
    <property type="match status" value="1"/>
</dbReference>
<evidence type="ECO:0000256" key="6">
    <source>
        <dbReference type="ARBA" id="ARBA00022989"/>
    </source>
</evidence>
<sequence length="173" mass="18490">MFDIGWSEILVVVIITVLVVGPKELPGMLRTVGKSVRNLRRMAGDFQNQFNEVLKEAELDEVKNTIGDIRKLDPTVAVKDAVSKQLGSVDDLTEDLSSKMKQSSQEINDTLSADDGASNSDKSDLVEIEDDDNASEVASADMSASDASEPVEVASKEPSKPSSADDASSKADS</sequence>
<protein>
    <recommendedName>
        <fullName evidence="9">Sec-independent protein translocase protein TatB</fullName>
    </recommendedName>
</protein>
<dbReference type="NCBIfam" id="TIGR01410">
    <property type="entry name" value="tatB"/>
    <property type="match status" value="1"/>
</dbReference>
<keyword evidence="2 9" id="KW-0813">Transport</keyword>
<evidence type="ECO:0000256" key="11">
    <source>
        <dbReference type="SAM" id="Phobius"/>
    </source>
</evidence>
<evidence type="ECO:0000256" key="8">
    <source>
        <dbReference type="ARBA" id="ARBA00023136"/>
    </source>
</evidence>
<evidence type="ECO:0000256" key="9">
    <source>
        <dbReference type="HAMAP-Rule" id="MF_00237"/>
    </source>
</evidence>
<evidence type="ECO:0000256" key="1">
    <source>
        <dbReference type="ARBA" id="ARBA00004167"/>
    </source>
</evidence>
<dbReference type="EMBL" id="PKUQ01000016">
    <property type="protein sequence ID" value="PLW77589.1"/>
    <property type="molecule type" value="Genomic_DNA"/>
</dbReference>
<comment type="caution">
    <text evidence="12">The sequence shown here is derived from an EMBL/GenBank/DDBJ whole genome shotgun (WGS) entry which is preliminary data.</text>
</comment>
<dbReference type="GO" id="GO:0008320">
    <property type="term" value="F:protein transmembrane transporter activity"/>
    <property type="evidence" value="ECO:0007669"/>
    <property type="project" value="UniProtKB-UniRule"/>
</dbReference>
<keyword evidence="4 9" id="KW-0812">Transmembrane</keyword>
<evidence type="ECO:0000256" key="3">
    <source>
        <dbReference type="ARBA" id="ARBA00022475"/>
    </source>
</evidence>
<keyword evidence="6 9" id="KW-1133">Transmembrane helix</keyword>
<keyword evidence="3 9" id="KW-1003">Cell membrane</keyword>
<keyword evidence="7 9" id="KW-0811">Translocation</keyword>
<feature type="region of interest" description="Disordered" evidence="10">
    <location>
        <begin position="89"/>
        <end position="173"/>
    </location>
</feature>
<dbReference type="InterPro" id="IPR003369">
    <property type="entry name" value="TatA/B/E"/>
</dbReference>
<dbReference type="GO" id="GO:0043953">
    <property type="term" value="P:protein transport by the Tat complex"/>
    <property type="evidence" value="ECO:0007669"/>
    <property type="project" value="UniProtKB-UniRule"/>
</dbReference>
<proteinExistence type="inferred from homology"/>